<keyword evidence="2" id="KW-1185">Reference proteome</keyword>
<evidence type="ECO:0000313" key="2">
    <source>
        <dbReference type="Proteomes" id="UP000631114"/>
    </source>
</evidence>
<proteinExistence type="predicted"/>
<dbReference type="AlphaFoldDB" id="A0A835IPV7"/>
<evidence type="ECO:0000313" key="1">
    <source>
        <dbReference type="EMBL" id="KAF9620147.1"/>
    </source>
</evidence>
<name>A0A835IPV7_9MAGN</name>
<sequence length="67" mass="8122">MWVLDMFSEDRLYMVITFRRGLNIQRWFSCDCWPCFGHRRKLNKYSNQNGEGSNLEVVKEDKELLMS</sequence>
<accession>A0A835IPV7</accession>
<dbReference type="EMBL" id="JADFTS010000002">
    <property type="protein sequence ID" value="KAF9620147.1"/>
    <property type="molecule type" value="Genomic_DNA"/>
</dbReference>
<reference evidence="1 2" key="1">
    <citation type="submission" date="2020-10" db="EMBL/GenBank/DDBJ databases">
        <title>The Coptis chinensis genome and diversification of protoberbering-type alkaloids.</title>
        <authorList>
            <person name="Wang B."/>
            <person name="Shu S."/>
            <person name="Song C."/>
            <person name="Liu Y."/>
        </authorList>
    </citation>
    <scope>NUCLEOTIDE SEQUENCE [LARGE SCALE GENOMIC DNA]</scope>
    <source>
        <strain evidence="1">HL-2020</strain>
        <tissue evidence="1">Leaf</tissue>
    </source>
</reference>
<organism evidence="1 2">
    <name type="scientific">Coptis chinensis</name>
    <dbReference type="NCBI Taxonomy" id="261450"/>
    <lineage>
        <taxon>Eukaryota</taxon>
        <taxon>Viridiplantae</taxon>
        <taxon>Streptophyta</taxon>
        <taxon>Embryophyta</taxon>
        <taxon>Tracheophyta</taxon>
        <taxon>Spermatophyta</taxon>
        <taxon>Magnoliopsida</taxon>
        <taxon>Ranunculales</taxon>
        <taxon>Ranunculaceae</taxon>
        <taxon>Coptidoideae</taxon>
        <taxon>Coptis</taxon>
    </lineage>
</organism>
<dbReference type="Proteomes" id="UP000631114">
    <property type="component" value="Unassembled WGS sequence"/>
</dbReference>
<comment type="caution">
    <text evidence="1">The sequence shown here is derived from an EMBL/GenBank/DDBJ whole genome shotgun (WGS) entry which is preliminary data.</text>
</comment>
<gene>
    <name evidence="1" type="ORF">IFM89_010806</name>
</gene>
<protein>
    <submittedName>
        <fullName evidence="1">Uncharacterized protein</fullName>
    </submittedName>
</protein>